<feature type="chain" id="PRO_5014359907" evidence="1">
    <location>
        <begin position="17"/>
        <end position="271"/>
    </location>
</feature>
<name>A0A2J6PZS0_9HELO</name>
<sequence length="271" mass="30423">MGILGWNWWSVWAVTAKTVFSVWHKRKLNNNTSKSFGKQRPDAGRYLCGLWEGQLESCFFWYLSEPSRARTDIGRIPSWSWASVTGSITCWGVSLEGIEFLGNEVCYNGDAYMGNVSVAKITLCGSVAPATIYHGQEWVDMQMHATPILEKDDSNIESETGESGFGLKVGDQFTSFQPDYRLDNPIHSSTYLASGTRVLCLVFCRISSSRNLPERELEESWVSACCLVVRCVDEDQDLYERVGVCRSAHVGNCLDLETTLSISQRKQLTLI</sequence>
<reference evidence="2 3" key="1">
    <citation type="submission" date="2016-05" db="EMBL/GenBank/DDBJ databases">
        <title>A degradative enzymes factory behind the ericoid mycorrhizal symbiosis.</title>
        <authorList>
            <consortium name="DOE Joint Genome Institute"/>
            <person name="Martino E."/>
            <person name="Morin E."/>
            <person name="Grelet G."/>
            <person name="Kuo A."/>
            <person name="Kohler A."/>
            <person name="Daghino S."/>
            <person name="Barry K."/>
            <person name="Choi C."/>
            <person name="Cichocki N."/>
            <person name="Clum A."/>
            <person name="Copeland A."/>
            <person name="Hainaut M."/>
            <person name="Haridas S."/>
            <person name="Labutti K."/>
            <person name="Lindquist E."/>
            <person name="Lipzen A."/>
            <person name="Khouja H.-R."/>
            <person name="Murat C."/>
            <person name="Ohm R."/>
            <person name="Olson A."/>
            <person name="Spatafora J."/>
            <person name="Veneault-Fourrey C."/>
            <person name="Henrissat B."/>
            <person name="Grigoriev I."/>
            <person name="Martin F."/>
            <person name="Perotto S."/>
        </authorList>
    </citation>
    <scope>NUCLEOTIDE SEQUENCE [LARGE SCALE GENOMIC DNA]</scope>
    <source>
        <strain evidence="2 3">UAMH 7357</strain>
    </source>
</reference>
<protein>
    <submittedName>
        <fullName evidence="2">Uncharacterized protein</fullName>
    </submittedName>
</protein>
<accession>A0A2J6PZS0</accession>
<dbReference type="EMBL" id="KZ613489">
    <property type="protein sequence ID" value="PMD19518.1"/>
    <property type="molecule type" value="Genomic_DNA"/>
</dbReference>
<proteinExistence type="predicted"/>
<dbReference type="OrthoDB" id="3519146at2759"/>
<dbReference type="Proteomes" id="UP000235672">
    <property type="component" value="Unassembled WGS sequence"/>
</dbReference>
<evidence type="ECO:0000256" key="1">
    <source>
        <dbReference type="SAM" id="SignalP"/>
    </source>
</evidence>
<evidence type="ECO:0000313" key="3">
    <source>
        <dbReference type="Proteomes" id="UP000235672"/>
    </source>
</evidence>
<dbReference type="AlphaFoldDB" id="A0A2J6PZS0"/>
<keyword evidence="3" id="KW-1185">Reference proteome</keyword>
<evidence type="ECO:0000313" key="2">
    <source>
        <dbReference type="EMBL" id="PMD19518.1"/>
    </source>
</evidence>
<gene>
    <name evidence="2" type="ORF">NA56DRAFT_724684</name>
</gene>
<keyword evidence="1" id="KW-0732">Signal</keyword>
<dbReference type="STRING" id="1745343.A0A2J6PZS0"/>
<organism evidence="2 3">
    <name type="scientific">Hyaloscypha hepaticicola</name>
    <dbReference type="NCBI Taxonomy" id="2082293"/>
    <lineage>
        <taxon>Eukaryota</taxon>
        <taxon>Fungi</taxon>
        <taxon>Dikarya</taxon>
        <taxon>Ascomycota</taxon>
        <taxon>Pezizomycotina</taxon>
        <taxon>Leotiomycetes</taxon>
        <taxon>Helotiales</taxon>
        <taxon>Hyaloscyphaceae</taxon>
        <taxon>Hyaloscypha</taxon>
    </lineage>
</organism>
<feature type="signal peptide" evidence="1">
    <location>
        <begin position="1"/>
        <end position="16"/>
    </location>
</feature>